<dbReference type="Proteomes" id="UP000642125">
    <property type="component" value="Unassembled WGS sequence"/>
</dbReference>
<keyword evidence="7 10" id="KW-1133">Transmembrane helix</keyword>
<dbReference type="GO" id="GO:0034775">
    <property type="term" value="P:glutathione transmembrane transport"/>
    <property type="evidence" value="ECO:0007669"/>
    <property type="project" value="InterPro"/>
</dbReference>
<evidence type="ECO:0000259" key="12">
    <source>
        <dbReference type="PROSITE" id="PS50929"/>
    </source>
</evidence>
<dbReference type="EMBL" id="BONO01000017">
    <property type="protein sequence ID" value="GIG37003.1"/>
    <property type="molecule type" value="Genomic_DNA"/>
</dbReference>
<evidence type="ECO:0000256" key="8">
    <source>
        <dbReference type="ARBA" id="ARBA00023136"/>
    </source>
</evidence>
<dbReference type="GO" id="GO:0045454">
    <property type="term" value="P:cell redox homeostasis"/>
    <property type="evidence" value="ECO:0007669"/>
    <property type="project" value="InterPro"/>
</dbReference>
<evidence type="ECO:0000256" key="10">
    <source>
        <dbReference type="SAM" id="Phobius"/>
    </source>
</evidence>
<comment type="subcellular location">
    <subcellularLocation>
        <location evidence="1">Cell membrane</location>
        <topology evidence="1">Multi-pass membrane protein</topology>
    </subcellularLocation>
</comment>
<evidence type="ECO:0000256" key="5">
    <source>
        <dbReference type="ARBA" id="ARBA00022741"/>
    </source>
</evidence>
<dbReference type="PROSITE" id="PS50929">
    <property type="entry name" value="ABC_TM1F"/>
    <property type="match status" value="1"/>
</dbReference>
<name>A0A919PB92_9CELL</name>
<dbReference type="InterPro" id="IPR039421">
    <property type="entry name" value="Type_1_exporter"/>
</dbReference>
<feature type="domain" description="ABC transporter" evidence="11">
    <location>
        <begin position="360"/>
        <end position="590"/>
    </location>
</feature>
<dbReference type="GO" id="GO:0016887">
    <property type="term" value="F:ATP hydrolysis activity"/>
    <property type="evidence" value="ECO:0007669"/>
    <property type="project" value="InterPro"/>
</dbReference>
<evidence type="ECO:0000256" key="6">
    <source>
        <dbReference type="ARBA" id="ARBA00022840"/>
    </source>
</evidence>
<dbReference type="Pfam" id="PF00005">
    <property type="entry name" value="ABC_tran"/>
    <property type="match status" value="1"/>
</dbReference>
<keyword evidence="4 10" id="KW-0812">Transmembrane</keyword>
<dbReference type="InterPro" id="IPR014223">
    <property type="entry name" value="ABC_CydC/D"/>
</dbReference>
<dbReference type="Gene3D" id="3.40.50.300">
    <property type="entry name" value="P-loop containing nucleotide triphosphate hydrolases"/>
    <property type="match status" value="1"/>
</dbReference>
<dbReference type="AlphaFoldDB" id="A0A919PB92"/>
<evidence type="ECO:0000313" key="13">
    <source>
        <dbReference type="EMBL" id="GIG37003.1"/>
    </source>
</evidence>
<dbReference type="SUPFAM" id="SSF90123">
    <property type="entry name" value="ABC transporter transmembrane region"/>
    <property type="match status" value="1"/>
</dbReference>
<evidence type="ECO:0000259" key="11">
    <source>
        <dbReference type="PROSITE" id="PS50893"/>
    </source>
</evidence>
<feature type="transmembrane region" description="Helical" evidence="10">
    <location>
        <begin position="269"/>
        <end position="291"/>
    </location>
</feature>
<evidence type="ECO:0000256" key="7">
    <source>
        <dbReference type="ARBA" id="ARBA00022989"/>
    </source>
</evidence>
<dbReference type="Pfam" id="PF00664">
    <property type="entry name" value="ABC_membrane"/>
    <property type="match status" value="1"/>
</dbReference>
<sequence length="590" mass="61545">MTAAATRPTAGPAPRAAADAPLSRAAVSRRLVRFGRPVLLPLAVSLVCRVVGQLLGVALLGVSAWGVARVASDPSAAIAPVVWTLVALSLVKGVVRYLEQLTGHGVAFKALAMLRVDFYDRLAPQSPAGVLSRRTGDLVNRATKDVDKVEVFFAHTLVPAVSAVVVPAVVLVVLAVGYDPVLALVLLPFLLLVGAVVPAWGRAPSADAATRVRAARGRLAQLVTESLQGVREVLAFGAAGRRRAEARAVADEVGAGLAGLATWTARRRAANAVVVVAAVVTVALVGAARVGAGALDWPTYVVAVVVALAVFTPVLAVEDVAPELEQAFAAARRLWRVTDAAPATTSPADPVRLPDGPLDIRFEGVRFTYPAPETDPDDPAARTPSSVERRPVLTGLDLHVPAGGTTAVVGSSGSGKSTLVNLLTRAWDPDAGRVLLGGVDVRDVSLEDLRRHVAVVGQSTYLFNDTLAANLRLAAPDATDAELEQACRRAALHDAVVAMPDGYQTRVGELGERLSGGQRQRVAIARALLLDAPVLVLDEATSQLDVATEAEIQDALAEAARGRTVLVIAHRPGAVRTADRVLRIDDLTRA</sequence>
<dbReference type="InterPro" id="IPR003593">
    <property type="entry name" value="AAA+_ATPase"/>
</dbReference>
<evidence type="ECO:0000256" key="9">
    <source>
        <dbReference type="ARBA" id="ARBA00061644"/>
    </source>
</evidence>
<dbReference type="InterPro" id="IPR036640">
    <property type="entry name" value="ABC1_TM_sf"/>
</dbReference>
<comment type="caution">
    <text evidence="13">The sequence shown here is derived from an EMBL/GenBank/DDBJ whole genome shotgun (WGS) entry which is preliminary data.</text>
</comment>
<dbReference type="PANTHER" id="PTHR43394:SF1">
    <property type="entry name" value="ATP-BINDING CASSETTE SUB-FAMILY B MEMBER 10, MITOCHONDRIAL"/>
    <property type="match status" value="1"/>
</dbReference>
<dbReference type="FunFam" id="3.40.50.300:FF:000299">
    <property type="entry name" value="ABC transporter ATP-binding protein/permease"/>
    <property type="match status" value="1"/>
</dbReference>
<dbReference type="SMART" id="SM00382">
    <property type="entry name" value="AAA"/>
    <property type="match status" value="1"/>
</dbReference>
<dbReference type="GO" id="GO:0005524">
    <property type="term" value="F:ATP binding"/>
    <property type="evidence" value="ECO:0007669"/>
    <property type="project" value="UniProtKB-KW"/>
</dbReference>
<dbReference type="InterPro" id="IPR003439">
    <property type="entry name" value="ABC_transporter-like_ATP-bd"/>
</dbReference>
<dbReference type="PANTHER" id="PTHR43394">
    <property type="entry name" value="ATP-DEPENDENT PERMEASE MDL1, MITOCHONDRIAL"/>
    <property type="match status" value="1"/>
</dbReference>
<protein>
    <recommendedName>
        <fullName evidence="15">Thiol reductant ABC exporter subunit CydC</fullName>
    </recommendedName>
</protein>
<evidence type="ECO:0000256" key="4">
    <source>
        <dbReference type="ARBA" id="ARBA00022692"/>
    </source>
</evidence>
<keyword evidence="6" id="KW-0067">ATP-binding</keyword>
<evidence type="ECO:0000313" key="14">
    <source>
        <dbReference type="Proteomes" id="UP000642125"/>
    </source>
</evidence>
<feature type="transmembrane region" description="Helical" evidence="10">
    <location>
        <begin position="181"/>
        <end position="201"/>
    </location>
</feature>
<dbReference type="RefSeq" id="WP_203669019.1">
    <property type="nucleotide sequence ID" value="NZ_BONO01000017.1"/>
</dbReference>
<dbReference type="SUPFAM" id="SSF52540">
    <property type="entry name" value="P-loop containing nucleoside triphosphate hydrolases"/>
    <property type="match status" value="1"/>
</dbReference>
<dbReference type="InterPro" id="IPR027417">
    <property type="entry name" value="P-loop_NTPase"/>
</dbReference>
<keyword evidence="3" id="KW-1003">Cell membrane</keyword>
<dbReference type="InterPro" id="IPR017871">
    <property type="entry name" value="ABC_transporter-like_CS"/>
</dbReference>
<feature type="transmembrane region" description="Helical" evidence="10">
    <location>
        <begin position="77"/>
        <end position="95"/>
    </location>
</feature>
<keyword evidence="14" id="KW-1185">Reference proteome</keyword>
<feature type="domain" description="ABC transmembrane type-1" evidence="12">
    <location>
        <begin position="43"/>
        <end position="326"/>
    </location>
</feature>
<feature type="transmembrane region" description="Helical" evidence="10">
    <location>
        <begin position="297"/>
        <end position="317"/>
    </location>
</feature>
<reference evidence="13" key="1">
    <citation type="submission" date="2021-01" db="EMBL/GenBank/DDBJ databases">
        <title>Whole genome shotgun sequence of Cellulomonas pakistanensis NBRC 110800.</title>
        <authorList>
            <person name="Komaki H."/>
            <person name="Tamura T."/>
        </authorList>
    </citation>
    <scope>NUCLEOTIDE SEQUENCE</scope>
    <source>
        <strain evidence="13">NBRC 110800</strain>
    </source>
</reference>
<organism evidence="13 14">
    <name type="scientific">Cellulomonas pakistanensis</name>
    <dbReference type="NCBI Taxonomy" id="992287"/>
    <lineage>
        <taxon>Bacteria</taxon>
        <taxon>Bacillati</taxon>
        <taxon>Actinomycetota</taxon>
        <taxon>Actinomycetes</taxon>
        <taxon>Micrococcales</taxon>
        <taxon>Cellulomonadaceae</taxon>
        <taxon>Cellulomonas</taxon>
    </lineage>
</organism>
<keyword evidence="2" id="KW-0813">Transport</keyword>
<evidence type="ECO:0000256" key="1">
    <source>
        <dbReference type="ARBA" id="ARBA00004651"/>
    </source>
</evidence>
<proteinExistence type="inferred from homology"/>
<dbReference type="GO" id="GO:0015421">
    <property type="term" value="F:ABC-type oligopeptide transporter activity"/>
    <property type="evidence" value="ECO:0007669"/>
    <property type="project" value="TreeGrafter"/>
</dbReference>
<feature type="transmembrane region" description="Helical" evidence="10">
    <location>
        <begin position="38"/>
        <end position="65"/>
    </location>
</feature>
<accession>A0A919PB92</accession>
<dbReference type="PROSITE" id="PS00211">
    <property type="entry name" value="ABC_TRANSPORTER_1"/>
    <property type="match status" value="1"/>
</dbReference>
<keyword evidence="5" id="KW-0547">Nucleotide-binding</keyword>
<dbReference type="InterPro" id="IPR011527">
    <property type="entry name" value="ABC1_TM_dom"/>
</dbReference>
<comment type="similarity">
    <text evidence="9">Belongs to the ABC transporter superfamily. Lipid exporter (TC 3.A.1.106) family.</text>
</comment>
<dbReference type="Gene3D" id="1.20.1560.10">
    <property type="entry name" value="ABC transporter type 1, transmembrane domain"/>
    <property type="match status" value="1"/>
</dbReference>
<gene>
    <name evidence="13" type="ORF">Cpa01nite_23840</name>
</gene>
<evidence type="ECO:0000256" key="2">
    <source>
        <dbReference type="ARBA" id="ARBA00022448"/>
    </source>
</evidence>
<evidence type="ECO:0008006" key="15">
    <source>
        <dbReference type="Google" id="ProtNLM"/>
    </source>
</evidence>
<dbReference type="NCBIfam" id="TIGR02868">
    <property type="entry name" value="CydC"/>
    <property type="match status" value="1"/>
</dbReference>
<dbReference type="PROSITE" id="PS50893">
    <property type="entry name" value="ABC_TRANSPORTER_2"/>
    <property type="match status" value="1"/>
</dbReference>
<evidence type="ECO:0000256" key="3">
    <source>
        <dbReference type="ARBA" id="ARBA00022475"/>
    </source>
</evidence>
<dbReference type="GO" id="GO:0005886">
    <property type="term" value="C:plasma membrane"/>
    <property type="evidence" value="ECO:0007669"/>
    <property type="project" value="UniProtKB-SubCell"/>
</dbReference>
<feature type="transmembrane region" description="Helical" evidence="10">
    <location>
        <begin position="151"/>
        <end position="175"/>
    </location>
</feature>
<keyword evidence="8 10" id="KW-0472">Membrane</keyword>